<keyword evidence="2" id="KW-1185">Reference proteome</keyword>
<sequence>MTILGPLERALEHIERDPASDASAKLSLLIHALYWPDAVYPLTQIWTMEENEILLALGLFNMRHYGDEAAWQASVEHLGGRQGYLALLARMQLLSSAGNG</sequence>
<organism evidence="1 2">
    <name type="scientific">Thermithiobacillus plumbiphilus</name>
    <dbReference type="NCBI Taxonomy" id="1729899"/>
    <lineage>
        <taxon>Bacteria</taxon>
        <taxon>Pseudomonadati</taxon>
        <taxon>Pseudomonadota</taxon>
        <taxon>Acidithiobacillia</taxon>
        <taxon>Acidithiobacillales</taxon>
        <taxon>Thermithiobacillaceae</taxon>
        <taxon>Thermithiobacillus</taxon>
    </lineage>
</organism>
<evidence type="ECO:0000313" key="1">
    <source>
        <dbReference type="EMBL" id="MEK8088391.1"/>
    </source>
</evidence>
<proteinExistence type="predicted"/>
<dbReference type="RefSeq" id="WP_341369455.1">
    <property type="nucleotide sequence ID" value="NZ_JBBPCO010000001.1"/>
</dbReference>
<dbReference type="EMBL" id="JBBPCO010000001">
    <property type="protein sequence ID" value="MEK8088391.1"/>
    <property type="molecule type" value="Genomic_DNA"/>
</dbReference>
<evidence type="ECO:0000313" key="2">
    <source>
        <dbReference type="Proteomes" id="UP001446205"/>
    </source>
</evidence>
<name>A0ABU9D4Z8_9PROT</name>
<accession>A0ABU9D4Z8</accession>
<gene>
    <name evidence="1" type="ORF">WOB96_01310</name>
</gene>
<dbReference type="Proteomes" id="UP001446205">
    <property type="component" value="Unassembled WGS sequence"/>
</dbReference>
<protein>
    <submittedName>
        <fullName evidence="1">Uncharacterized protein</fullName>
    </submittedName>
</protein>
<comment type="caution">
    <text evidence="1">The sequence shown here is derived from an EMBL/GenBank/DDBJ whole genome shotgun (WGS) entry which is preliminary data.</text>
</comment>
<reference evidence="1 2" key="1">
    <citation type="submission" date="2024-04" db="EMBL/GenBank/DDBJ databases">
        <authorList>
            <person name="Abashina T."/>
            <person name="Shaikin A."/>
        </authorList>
    </citation>
    <scope>NUCLEOTIDE SEQUENCE [LARGE SCALE GENOMIC DNA]</scope>
    <source>
        <strain evidence="1 2">AAFK</strain>
    </source>
</reference>